<keyword evidence="3" id="KW-1185">Reference proteome</keyword>
<gene>
    <name evidence="2" type="ORF">FH972_022910</name>
</gene>
<organism evidence="2 3">
    <name type="scientific">Carpinus fangiana</name>
    <dbReference type="NCBI Taxonomy" id="176857"/>
    <lineage>
        <taxon>Eukaryota</taxon>
        <taxon>Viridiplantae</taxon>
        <taxon>Streptophyta</taxon>
        <taxon>Embryophyta</taxon>
        <taxon>Tracheophyta</taxon>
        <taxon>Spermatophyta</taxon>
        <taxon>Magnoliopsida</taxon>
        <taxon>eudicotyledons</taxon>
        <taxon>Gunneridae</taxon>
        <taxon>Pentapetalae</taxon>
        <taxon>rosids</taxon>
        <taxon>fabids</taxon>
        <taxon>Fagales</taxon>
        <taxon>Betulaceae</taxon>
        <taxon>Carpinus</taxon>
    </lineage>
</organism>
<dbReference type="PANTHER" id="PTHR38420:SF1">
    <property type="entry name" value="PUTATIVE (AFU_ORTHOLOGUE AFUA_5G14690)-RELATED"/>
    <property type="match status" value="1"/>
</dbReference>
<dbReference type="InterPro" id="IPR009163">
    <property type="entry name" value="Ap4A_phos1/2"/>
</dbReference>
<dbReference type="InterPro" id="IPR043171">
    <property type="entry name" value="Ap4A_phos1/2-like"/>
</dbReference>
<dbReference type="Pfam" id="PF09830">
    <property type="entry name" value="ATP_transf"/>
    <property type="match status" value="1"/>
</dbReference>
<dbReference type="Proteomes" id="UP000327013">
    <property type="component" value="Unassembled WGS sequence"/>
</dbReference>
<reference evidence="2 3" key="1">
    <citation type="submission" date="2019-06" db="EMBL/GenBank/DDBJ databases">
        <title>A chromosomal-level reference genome of Carpinus fangiana (Coryloideae, Betulaceae).</title>
        <authorList>
            <person name="Yang X."/>
            <person name="Wang Z."/>
            <person name="Zhang L."/>
            <person name="Hao G."/>
            <person name="Liu J."/>
            <person name="Yang Y."/>
        </authorList>
    </citation>
    <scope>NUCLEOTIDE SEQUENCE [LARGE SCALE GENOMIC DNA]</scope>
    <source>
        <strain evidence="2">Cfa_2016G</strain>
        <tissue evidence="2">Leaf</tissue>
    </source>
</reference>
<protein>
    <recommendedName>
        <fullName evidence="1">ATP adenylyltransferase C-terminal domain-containing protein</fullName>
    </recommendedName>
</protein>
<accession>A0A5N6KVV8</accession>
<proteinExistence type="predicted"/>
<sequence>MARESDDYGMDHYVRMKPPAGSRLQRHWIIRWFTPNILALLVAFCFFLGWLLAAPTEHFGPKDITDPSKPPSRIDLPRVYAIVQEIVFEKFDDAAHAGYVHYDPVAPEFFSRNDFNWHFITSPILGAVPDHFTTEEDIAKVNETHVLSLARRSPYRPTMLLKPTKSEYSTEDINKDDILAATAVLRSFHPPMVMAVSVGENAVDPKQKKAMRIFAAPADFELWPGRAWSDFHPTFHLEGIPFRHFVLRLHPRMPGKDVVRNFNRVLAECKKVIGQRPEIPGLGYTIAMSKDWIVAIPRRHPGLPPNDAPVLPEVMLGLVSVGSQEERDYWDTVGYEMTLREMGVAFFV</sequence>
<dbReference type="GO" id="GO:0009117">
    <property type="term" value="P:nucleotide metabolic process"/>
    <property type="evidence" value="ECO:0007669"/>
    <property type="project" value="InterPro"/>
</dbReference>
<evidence type="ECO:0000313" key="2">
    <source>
        <dbReference type="EMBL" id="KAB8345855.1"/>
    </source>
</evidence>
<dbReference type="GO" id="GO:0003877">
    <property type="term" value="F:ATP:ADP adenylyltransferase activity"/>
    <property type="evidence" value="ECO:0007669"/>
    <property type="project" value="InterPro"/>
</dbReference>
<dbReference type="AlphaFoldDB" id="A0A5N6KVV8"/>
<name>A0A5N6KVV8_9ROSI</name>
<evidence type="ECO:0000259" key="1">
    <source>
        <dbReference type="Pfam" id="PF09830"/>
    </source>
</evidence>
<feature type="domain" description="ATP adenylyltransferase C-terminal" evidence="1">
    <location>
        <begin position="239"/>
        <end position="344"/>
    </location>
</feature>
<dbReference type="InterPro" id="IPR019200">
    <property type="entry name" value="ATP_adenylylTrfase_C"/>
</dbReference>
<dbReference type="OrthoDB" id="10267950at2759"/>
<dbReference type="GO" id="GO:0005524">
    <property type="term" value="F:ATP binding"/>
    <property type="evidence" value="ECO:0007669"/>
    <property type="project" value="InterPro"/>
</dbReference>
<dbReference type="EMBL" id="VIBQ01000013">
    <property type="protein sequence ID" value="KAB8345855.1"/>
    <property type="molecule type" value="Genomic_DNA"/>
</dbReference>
<dbReference type="Gene3D" id="3.30.428.70">
    <property type="match status" value="1"/>
</dbReference>
<dbReference type="PANTHER" id="PTHR38420">
    <property type="entry name" value="AP-4-A PHOSPHORYLASE II"/>
    <property type="match status" value="1"/>
</dbReference>
<evidence type="ECO:0000313" key="3">
    <source>
        <dbReference type="Proteomes" id="UP000327013"/>
    </source>
</evidence>
<comment type="caution">
    <text evidence="2">The sequence shown here is derived from an EMBL/GenBank/DDBJ whole genome shotgun (WGS) entry which is preliminary data.</text>
</comment>